<proteinExistence type="inferred from homology"/>
<dbReference type="PANTHER" id="PTHR13355:SF11">
    <property type="entry name" value="GLUCOSAMINE 6-PHOSPHATE N-ACETYLTRANSFERASE"/>
    <property type="match status" value="1"/>
</dbReference>
<evidence type="ECO:0000256" key="1">
    <source>
        <dbReference type="RuleBase" id="RU365086"/>
    </source>
</evidence>
<dbReference type="Proteomes" id="UP000030745">
    <property type="component" value="Unassembled WGS sequence"/>
</dbReference>
<feature type="non-terminal residue" evidence="3">
    <location>
        <position position="1"/>
    </location>
</feature>
<dbReference type="KEGG" id="spar:SPRG_02847"/>
<dbReference type="InterPro" id="IPR016181">
    <property type="entry name" value="Acyl_CoA_acyltransferase"/>
</dbReference>
<dbReference type="AlphaFoldDB" id="A0A067CSZ4"/>
<dbReference type="OrthoDB" id="329272at2759"/>
<comment type="catalytic activity">
    <reaction evidence="1">
        <text>D-glucosamine 6-phosphate + acetyl-CoA = N-acetyl-D-glucosamine 6-phosphate + CoA + H(+)</text>
        <dbReference type="Rhea" id="RHEA:10292"/>
        <dbReference type="ChEBI" id="CHEBI:15378"/>
        <dbReference type="ChEBI" id="CHEBI:57287"/>
        <dbReference type="ChEBI" id="CHEBI:57288"/>
        <dbReference type="ChEBI" id="CHEBI:57513"/>
        <dbReference type="ChEBI" id="CHEBI:58725"/>
        <dbReference type="EC" id="2.3.1.4"/>
    </reaction>
</comment>
<sequence>MQGVEITFGSPQYDAAVALRYEVLRKPLGMQFDPNVLAKEGSDIHVGLFDGEALLATAMLRPGVDGIAWMKQVAVQPNMHGKGLGRILIEALESIALQKSFSHIKLHSRASAVPFYKKLGYTTFGEPFDEVGIPHEAMEKVLIK</sequence>
<feature type="domain" description="N-acetyltransferase" evidence="2">
    <location>
        <begin position="4"/>
        <end position="143"/>
    </location>
</feature>
<keyword evidence="1" id="KW-0012">Acyltransferase</keyword>
<keyword evidence="1" id="KW-0808">Transferase</keyword>
<dbReference type="PANTHER" id="PTHR13355">
    <property type="entry name" value="GLUCOSAMINE 6-PHOSPHATE N-ACETYLTRANSFERASE"/>
    <property type="match status" value="1"/>
</dbReference>
<evidence type="ECO:0000313" key="3">
    <source>
        <dbReference type="EMBL" id="KDO32370.1"/>
    </source>
</evidence>
<organism evidence="3 4">
    <name type="scientific">Saprolegnia parasitica (strain CBS 223.65)</name>
    <dbReference type="NCBI Taxonomy" id="695850"/>
    <lineage>
        <taxon>Eukaryota</taxon>
        <taxon>Sar</taxon>
        <taxon>Stramenopiles</taxon>
        <taxon>Oomycota</taxon>
        <taxon>Saprolegniomycetes</taxon>
        <taxon>Saprolegniales</taxon>
        <taxon>Saprolegniaceae</taxon>
        <taxon>Saprolegnia</taxon>
    </lineage>
</organism>
<dbReference type="GO" id="GO:0006048">
    <property type="term" value="P:UDP-N-acetylglucosamine biosynthetic process"/>
    <property type="evidence" value="ECO:0007669"/>
    <property type="project" value="UniProtKB-UniRule"/>
</dbReference>
<dbReference type="SUPFAM" id="SSF55729">
    <property type="entry name" value="Acyl-CoA N-acyltransferases (Nat)"/>
    <property type="match status" value="1"/>
</dbReference>
<dbReference type="OMA" id="GIPHEAM"/>
<dbReference type="GeneID" id="24125386"/>
<dbReference type="EMBL" id="KK583195">
    <property type="protein sequence ID" value="KDO32370.1"/>
    <property type="molecule type" value="Genomic_DNA"/>
</dbReference>
<name>A0A067CSZ4_SAPPC</name>
<comment type="similarity">
    <text evidence="1">Belongs to the acetyltransferase family. GNA1 subfamily.</text>
</comment>
<dbReference type="InterPro" id="IPR039143">
    <property type="entry name" value="GNPNAT1-like"/>
</dbReference>
<dbReference type="CDD" id="cd04301">
    <property type="entry name" value="NAT_SF"/>
    <property type="match status" value="1"/>
</dbReference>
<dbReference type="EC" id="2.3.1.4" evidence="1"/>
<accession>A0A067CSZ4</accession>
<dbReference type="Pfam" id="PF13673">
    <property type="entry name" value="Acetyltransf_10"/>
    <property type="match status" value="1"/>
</dbReference>
<keyword evidence="4" id="KW-1185">Reference proteome</keyword>
<gene>
    <name evidence="3" type="ORF">SPRG_02847</name>
</gene>
<dbReference type="InterPro" id="IPR000182">
    <property type="entry name" value="GNAT_dom"/>
</dbReference>
<evidence type="ECO:0000313" key="4">
    <source>
        <dbReference type="Proteomes" id="UP000030745"/>
    </source>
</evidence>
<dbReference type="Gene3D" id="3.40.630.30">
    <property type="match status" value="1"/>
</dbReference>
<dbReference type="UniPathway" id="UPA00113">
    <property type="reaction ID" value="UER00529"/>
</dbReference>
<evidence type="ECO:0000259" key="2">
    <source>
        <dbReference type="PROSITE" id="PS51186"/>
    </source>
</evidence>
<comment type="pathway">
    <text evidence="1">Nucleotide-sugar biosynthesis; UDP-N-acetyl-alpha-D-glucosamine biosynthesis; N-acetyl-alpha-D-glucosamine 1-phosphate from alpha-D-glucosamine 6-phosphate (route I): step 1/2.</text>
</comment>
<dbReference type="VEuPathDB" id="FungiDB:SPRG_02847"/>
<dbReference type="RefSeq" id="XP_012196824.1">
    <property type="nucleotide sequence ID" value="XM_012341434.1"/>
</dbReference>
<reference evidence="3 4" key="1">
    <citation type="journal article" date="2013" name="PLoS Genet.">
        <title>Distinctive expansion of potential virulence genes in the genome of the oomycete fish pathogen Saprolegnia parasitica.</title>
        <authorList>
            <person name="Jiang R.H."/>
            <person name="de Bruijn I."/>
            <person name="Haas B.J."/>
            <person name="Belmonte R."/>
            <person name="Lobach L."/>
            <person name="Christie J."/>
            <person name="van den Ackerveken G."/>
            <person name="Bottin A."/>
            <person name="Bulone V."/>
            <person name="Diaz-Moreno S.M."/>
            <person name="Dumas B."/>
            <person name="Fan L."/>
            <person name="Gaulin E."/>
            <person name="Govers F."/>
            <person name="Grenville-Briggs L.J."/>
            <person name="Horner N.R."/>
            <person name="Levin J.Z."/>
            <person name="Mammella M."/>
            <person name="Meijer H.J."/>
            <person name="Morris P."/>
            <person name="Nusbaum C."/>
            <person name="Oome S."/>
            <person name="Phillips A.J."/>
            <person name="van Rooyen D."/>
            <person name="Rzeszutek E."/>
            <person name="Saraiva M."/>
            <person name="Secombes C.J."/>
            <person name="Seidl M.F."/>
            <person name="Snel B."/>
            <person name="Stassen J.H."/>
            <person name="Sykes S."/>
            <person name="Tripathy S."/>
            <person name="van den Berg H."/>
            <person name="Vega-Arreguin J.C."/>
            <person name="Wawra S."/>
            <person name="Young S.K."/>
            <person name="Zeng Q."/>
            <person name="Dieguez-Uribeondo J."/>
            <person name="Russ C."/>
            <person name="Tyler B.M."/>
            <person name="van West P."/>
        </authorList>
    </citation>
    <scope>NUCLEOTIDE SEQUENCE [LARGE SCALE GENOMIC DNA]</scope>
    <source>
        <strain evidence="3 4">CBS 223.65</strain>
    </source>
</reference>
<protein>
    <recommendedName>
        <fullName evidence="1">Glucosamine 6-phosphate N-acetyltransferase</fullName>
        <ecNumber evidence="1">2.3.1.4</ecNumber>
    </recommendedName>
</protein>
<dbReference type="GO" id="GO:0004343">
    <property type="term" value="F:glucosamine 6-phosphate N-acetyltransferase activity"/>
    <property type="evidence" value="ECO:0007669"/>
    <property type="project" value="UniProtKB-UniRule"/>
</dbReference>
<dbReference type="PROSITE" id="PS51186">
    <property type="entry name" value="GNAT"/>
    <property type="match status" value="1"/>
</dbReference>